<feature type="compositionally biased region" description="Polar residues" evidence="1">
    <location>
        <begin position="53"/>
        <end position="71"/>
    </location>
</feature>
<feature type="region of interest" description="Disordered" evidence="1">
    <location>
        <begin position="36"/>
        <end position="115"/>
    </location>
</feature>
<dbReference type="OrthoDB" id="4156665at2759"/>
<evidence type="ECO:0000256" key="1">
    <source>
        <dbReference type="SAM" id="MobiDB-lite"/>
    </source>
</evidence>
<gene>
    <name evidence="2" type="ORF">Micbo1qcDRAFT_171910</name>
</gene>
<proteinExistence type="predicted"/>
<accession>A0A136JEI7</accession>
<dbReference type="AlphaFoldDB" id="A0A136JEI7"/>
<protein>
    <submittedName>
        <fullName evidence="2">Uncharacterized protein</fullName>
    </submittedName>
</protein>
<evidence type="ECO:0000313" key="3">
    <source>
        <dbReference type="Proteomes" id="UP000070501"/>
    </source>
</evidence>
<dbReference type="EMBL" id="KQ964246">
    <property type="protein sequence ID" value="KXJ95559.1"/>
    <property type="molecule type" value="Genomic_DNA"/>
</dbReference>
<sequence>MNLQANPIDERHPATPTSPVLFEEALSSYTASQALTRAQEYPQNSMADKENSELSQGTFGDTESDQVTISADSHEANKGRKRRATTWPSLEQERLPKRRGISDNTQDITLPGPVDPLLEATRTSTTTAQAVPIAAVPEAARGSLSTQRPPTIANRRRAQNPQFLAQLHHLSRKLAPLVHVCTGRVHPDFPRTMLAYRLLTGTQLDDLAQFYHQRELSRWSRLYPRPVCWTGDLTIEGKRRKFGRFIGLRGCESPAPMPDVPSADDIAEAARLAALAAEEEEFRSASKGR</sequence>
<evidence type="ECO:0000313" key="2">
    <source>
        <dbReference type="EMBL" id="KXJ95559.1"/>
    </source>
</evidence>
<keyword evidence="3" id="KW-1185">Reference proteome</keyword>
<reference evidence="3" key="1">
    <citation type="submission" date="2016-02" db="EMBL/GenBank/DDBJ databases">
        <title>Draft genome sequence of Microdochium bolleyi, a fungal endophyte of beachgrass.</title>
        <authorList>
            <consortium name="DOE Joint Genome Institute"/>
            <person name="David A.S."/>
            <person name="May G."/>
            <person name="Haridas S."/>
            <person name="Lim J."/>
            <person name="Wang M."/>
            <person name="Labutti K."/>
            <person name="Lipzen A."/>
            <person name="Barry K."/>
            <person name="Grigoriev I.V."/>
        </authorList>
    </citation>
    <scope>NUCLEOTIDE SEQUENCE [LARGE SCALE GENOMIC DNA]</scope>
    <source>
        <strain evidence="3">J235TASD1</strain>
    </source>
</reference>
<dbReference type="Proteomes" id="UP000070501">
    <property type="component" value="Unassembled WGS sequence"/>
</dbReference>
<organism evidence="2 3">
    <name type="scientific">Microdochium bolleyi</name>
    <dbReference type="NCBI Taxonomy" id="196109"/>
    <lineage>
        <taxon>Eukaryota</taxon>
        <taxon>Fungi</taxon>
        <taxon>Dikarya</taxon>
        <taxon>Ascomycota</taxon>
        <taxon>Pezizomycotina</taxon>
        <taxon>Sordariomycetes</taxon>
        <taxon>Xylariomycetidae</taxon>
        <taxon>Xylariales</taxon>
        <taxon>Microdochiaceae</taxon>
        <taxon>Microdochium</taxon>
    </lineage>
</organism>
<dbReference type="InParanoid" id="A0A136JEI7"/>
<name>A0A136JEI7_9PEZI</name>
<feature type="compositionally biased region" description="Polar residues" evidence="1">
    <location>
        <begin position="36"/>
        <end position="46"/>
    </location>
</feature>